<organism evidence="3 4">
    <name type="scientific">Ostreobium quekettii</name>
    <dbReference type="NCBI Taxonomy" id="121088"/>
    <lineage>
        <taxon>Eukaryota</taxon>
        <taxon>Viridiplantae</taxon>
        <taxon>Chlorophyta</taxon>
        <taxon>core chlorophytes</taxon>
        <taxon>Ulvophyceae</taxon>
        <taxon>TCBD clade</taxon>
        <taxon>Bryopsidales</taxon>
        <taxon>Ostreobineae</taxon>
        <taxon>Ostreobiaceae</taxon>
        <taxon>Ostreobium</taxon>
    </lineage>
</organism>
<dbReference type="GO" id="GO:0015031">
    <property type="term" value="P:protein transport"/>
    <property type="evidence" value="ECO:0007669"/>
    <property type="project" value="UniProtKB-KW"/>
</dbReference>
<evidence type="ECO:0000313" key="3">
    <source>
        <dbReference type="EMBL" id="CAD7695217.1"/>
    </source>
</evidence>
<dbReference type="Gene3D" id="1.20.5.110">
    <property type="match status" value="1"/>
</dbReference>
<proteinExistence type="predicted"/>
<evidence type="ECO:0000259" key="2">
    <source>
        <dbReference type="PROSITE" id="PS50192"/>
    </source>
</evidence>
<keyword evidence="1" id="KW-0813">Transport</keyword>
<keyword evidence="4" id="KW-1185">Reference proteome</keyword>
<dbReference type="SUPFAM" id="SSF58038">
    <property type="entry name" value="SNARE fusion complex"/>
    <property type="match status" value="1"/>
</dbReference>
<protein>
    <recommendedName>
        <fullName evidence="2">t-SNARE coiled-coil homology domain-containing protein</fullName>
    </recommendedName>
</protein>
<comment type="caution">
    <text evidence="3">The sequence shown here is derived from an EMBL/GenBank/DDBJ whole genome shotgun (WGS) entry which is preliminary data.</text>
</comment>
<evidence type="ECO:0000313" key="4">
    <source>
        <dbReference type="Proteomes" id="UP000708148"/>
    </source>
</evidence>
<gene>
    <name evidence="3" type="ORF">OSTQU699_LOCUS578</name>
</gene>
<accession>A0A8S1IKR0</accession>
<dbReference type="InterPro" id="IPR000727">
    <property type="entry name" value="T_SNARE_dom"/>
</dbReference>
<dbReference type="PROSITE" id="PS50192">
    <property type="entry name" value="T_SNARE"/>
    <property type="match status" value="1"/>
</dbReference>
<sequence>MGWIVGNRKEEPIRGDRRETAAGGLDAEALEEENDNRIDDLGAKAKFLKQMTDSIRVEVESQHSLLDKVVRNVVNITRQFVLDAKRSCMLYC</sequence>
<keyword evidence="1" id="KW-0653">Protein transport</keyword>
<dbReference type="EMBL" id="CAJHUC010000319">
    <property type="protein sequence ID" value="CAD7695217.1"/>
    <property type="molecule type" value="Genomic_DNA"/>
</dbReference>
<feature type="domain" description="T-SNARE coiled-coil homology" evidence="2">
    <location>
        <begin position="28"/>
        <end position="73"/>
    </location>
</feature>
<dbReference type="Proteomes" id="UP000708148">
    <property type="component" value="Unassembled WGS sequence"/>
</dbReference>
<evidence type="ECO:0000256" key="1">
    <source>
        <dbReference type="ARBA" id="ARBA00022927"/>
    </source>
</evidence>
<dbReference type="AlphaFoldDB" id="A0A8S1IKR0"/>
<reference evidence="3" key="1">
    <citation type="submission" date="2020-12" db="EMBL/GenBank/DDBJ databases">
        <authorList>
            <person name="Iha C."/>
        </authorList>
    </citation>
    <scope>NUCLEOTIDE SEQUENCE</scope>
</reference>
<dbReference type="OrthoDB" id="261831at2759"/>
<name>A0A8S1IKR0_9CHLO</name>